<dbReference type="EMBL" id="CAJFDH010000005">
    <property type="protein sequence ID" value="CAD5225011.1"/>
    <property type="molecule type" value="Genomic_DNA"/>
</dbReference>
<evidence type="ECO:0000313" key="2">
    <source>
        <dbReference type="Proteomes" id="UP000614601"/>
    </source>
</evidence>
<dbReference type="Proteomes" id="UP000783686">
    <property type="component" value="Unassembled WGS sequence"/>
</dbReference>
<accession>A0A811L9X5</accession>
<comment type="caution">
    <text evidence="1">The sequence shown here is derived from an EMBL/GenBank/DDBJ whole genome shotgun (WGS) entry which is preliminary data.</text>
</comment>
<evidence type="ECO:0000313" key="1">
    <source>
        <dbReference type="EMBL" id="CAD5225011.1"/>
    </source>
</evidence>
<gene>
    <name evidence="1" type="ORF">BOKJ2_LOCUS11365</name>
</gene>
<proteinExistence type="predicted"/>
<dbReference type="Proteomes" id="UP000614601">
    <property type="component" value="Unassembled WGS sequence"/>
</dbReference>
<dbReference type="OrthoDB" id="10370368at2759"/>
<name>A0A811L9X5_9BILA</name>
<sequence>MSDHSLHRIIMRGLVCCFVFTTCNIVLAREPITYESLVPDFEEQFEKKASEYTEDLTPKEKEIFLSSSKVNASTELLLEATKEPHGYAKTMELASQILRDNGYSEDIIELYYDIFVLMPRLGDFLHSQKSVGLRKGLQKTGQLFQKFSSADRRRLLEANSDAVDSLEDIFALNAANALDEIVFQKLFALLIRPEYRQEFFERVVKPADSGI</sequence>
<dbReference type="EMBL" id="CAJFCW020000005">
    <property type="protein sequence ID" value="CAG9120395.1"/>
    <property type="molecule type" value="Genomic_DNA"/>
</dbReference>
<organism evidence="1 2">
    <name type="scientific">Bursaphelenchus okinawaensis</name>
    <dbReference type="NCBI Taxonomy" id="465554"/>
    <lineage>
        <taxon>Eukaryota</taxon>
        <taxon>Metazoa</taxon>
        <taxon>Ecdysozoa</taxon>
        <taxon>Nematoda</taxon>
        <taxon>Chromadorea</taxon>
        <taxon>Rhabditida</taxon>
        <taxon>Tylenchina</taxon>
        <taxon>Tylenchomorpha</taxon>
        <taxon>Aphelenchoidea</taxon>
        <taxon>Aphelenchoididae</taxon>
        <taxon>Bursaphelenchus</taxon>
    </lineage>
</organism>
<dbReference type="AlphaFoldDB" id="A0A811L9X5"/>
<keyword evidence="2" id="KW-1185">Reference proteome</keyword>
<protein>
    <submittedName>
        <fullName evidence="1">Uncharacterized protein</fullName>
    </submittedName>
</protein>
<reference evidence="1" key="1">
    <citation type="submission" date="2020-09" db="EMBL/GenBank/DDBJ databases">
        <authorList>
            <person name="Kikuchi T."/>
        </authorList>
    </citation>
    <scope>NUCLEOTIDE SEQUENCE</scope>
    <source>
        <strain evidence="1">SH1</strain>
    </source>
</reference>